<sequence>MTQNVETISFEEAGRLLGVEERRIKQFVRDHVLFAVKGENGKPAIPREIIVLGANGWEPLFSLPGTLTLLEDDGFTPEEAAAWLYTVQDELGETPMEALLKGRHHKVNSIASTLAF</sequence>
<dbReference type="InterPro" id="IPR048576">
    <property type="entry name" value="Rv2175c_wHTH"/>
</dbReference>
<feature type="domain" description="Rv2175c C-terminal" evidence="1">
    <location>
        <begin position="62"/>
        <end position="115"/>
    </location>
</feature>
<dbReference type="Proteomes" id="UP000234545">
    <property type="component" value="Unassembled WGS sequence"/>
</dbReference>
<proteinExistence type="predicted"/>
<dbReference type="InterPro" id="IPR041098">
    <property type="entry name" value="Rv2175c_C"/>
</dbReference>
<dbReference type="OrthoDB" id="3784042at2"/>
<dbReference type="AlphaFoldDB" id="A0A2I1I698"/>
<evidence type="ECO:0000313" key="4">
    <source>
        <dbReference type="Proteomes" id="UP000234545"/>
    </source>
</evidence>
<organism evidence="3 4">
    <name type="scientific">Schaalia turicensis</name>
    <dbReference type="NCBI Taxonomy" id="131111"/>
    <lineage>
        <taxon>Bacteria</taxon>
        <taxon>Bacillati</taxon>
        <taxon>Actinomycetota</taxon>
        <taxon>Actinomycetes</taxon>
        <taxon>Actinomycetales</taxon>
        <taxon>Actinomycetaceae</taxon>
        <taxon>Schaalia</taxon>
    </lineage>
</organism>
<accession>A0A2I1I698</accession>
<evidence type="ECO:0000313" key="3">
    <source>
        <dbReference type="EMBL" id="PKY66666.1"/>
    </source>
</evidence>
<dbReference type="RefSeq" id="WP_101627877.1">
    <property type="nucleotide sequence ID" value="NZ_JBCOMK010000001.1"/>
</dbReference>
<dbReference type="EMBL" id="PKKJ01000002">
    <property type="protein sequence ID" value="PKY66666.1"/>
    <property type="molecule type" value="Genomic_DNA"/>
</dbReference>
<evidence type="ECO:0000259" key="2">
    <source>
        <dbReference type="Pfam" id="PF21531"/>
    </source>
</evidence>
<dbReference type="GO" id="GO:0003677">
    <property type="term" value="F:DNA binding"/>
    <property type="evidence" value="ECO:0007669"/>
    <property type="project" value="InterPro"/>
</dbReference>
<dbReference type="Pfam" id="PF21531">
    <property type="entry name" value="Rv2175c_wHTH"/>
    <property type="match status" value="1"/>
</dbReference>
<dbReference type="Pfam" id="PF18367">
    <property type="entry name" value="Rv2175c_C"/>
    <property type="match status" value="1"/>
</dbReference>
<reference evidence="3 4" key="1">
    <citation type="submission" date="2017-12" db="EMBL/GenBank/DDBJ databases">
        <title>Phylogenetic diversity of female urinary microbiome.</title>
        <authorList>
            <person name="Thomas-White K."/>
            <person name="Wolfe A.J."/>
        </authorList>
    </citation>
    <scope>NUCLEOTIDE SEQUENCE [LARGE SCALE GENOMIC DNA]</scope>
    <source>
        <strain evidence="3 4">UMB0250</strain>
    </source>
</reference>
<protein>
    <submittedName>
        <fullName evidence="3">Transcriptional regulator</fullName>
    </submittedName>
</protein>
<feature type="domain" description="DNA-binding protein Rv2175c wHTH" evidence="2">
    <location>
        <begin position="3"/>
        <end position="48"/>
    </location>
</feature>
<gene>
    <name evidence="3" type="ORF">CYJ25_03835</name>
</gene>
<name>A0A2I1I698_9ACTO</name>
<comment type="caution">
    <text evidence="3">The sequence shown here is derived from an EMBL/GenBank/DDBJ whole genome shotgun (WGS) entry which is preliminary data.</text>
</comment>
<evidence type="ECO:0000259" key="1">
    <source>
        <dbReference type="Pfam" id="PF18367"/>
    </source>
</evidence>